<protein>
    <recommendedName>
        <fullName evidence="1">Phosphatidate phosphatase APP1 catalytic domain-containing protein</fullName>
    </recommendedName>
</protein>
<dbReference type="Proteomes" id="UP000598997">
    <property type="component" value="Unassembled WGS sequence"/>
</dbReference>
<organism evidence="2 3">
    <name type="scientific">Croceicoccus pelagius</name>
    <dbReference type="NCBI Taxonomy" id="1703341"/>
    <lineage>
        <taxon>Bacteria</taxon>
        <taxon>Pseudomonadati</taxon>
        <taxon>Pseudomonadota</taxon>
        <taxon>Alphaproteobacteria</taxon>
        <taxon>Sphingomonadales</taxon>
        <taxon>Erythrobacteraceae</taxon>
        <taxon>Croceicoccus</taxon>
    </lineage>
</organism>
<dbReference type="InterPro" id="IPR019236">
    <property type="entry name" value="APP1_cat"/>
</dbReference>
<dbReference type="Pfam" id="PF09949">
    <property type="entry name" value="APP1_cat"/>
    <property type="match status" value="1"/>
</dbReference>
<reference evidence="2 3" key="1">
    <citation type="journal article" date="2014" name="Int. J. Syst. Evol. Microbiol.">
        <title>Complete genome sequence of Corynebacterium casei LMG S-19264T (=DSM 44701T), isolated from a smear-ripened cheese.</title>
        <authorList>
            <consortium name="US DOE Joint Genome Institute (JGI-PGF)"/>
            <person name="Walter F."/>
            <person name="Albersmeier A."/>
            <person name="Kalinowski J."/>
            <person name="Ruckert C."/>
        </authorList>
    </citation>
    <scope>NUCLEOTIDE SEQUENCE [LARGE SCALE GENOMIC DNA]</scope>
    <source>
        <strain evidence="2 3">CGMCC 1.15358</strain>
    </source>
</reference>
<dbReference type="RefSeq" id="WP_066764357.1">
    <property type="nucleotide sequence ID" value="NZ_BMIO01000002.1"/>
</dbReference>
<accession>A0A916Y8K2</accession>
<dbReference type="EMBL" id="BMIO01000002">
    <property type="protein sequence ID" value="GGD34785.1"/>
    <property type="molecule type" value="Genomic_DNA"/>
</dbReference>
<evidence type="ECO:0000313" key="3">
    <source>
        <dbReference type="Proteomes" id="UP000598997"/>
    </source>
</evidence>
<gene>
    <name evidence="2" type="ORF">GCM10010989_06160</name>
</gene>
<feature type="domain" description="Phosphatidate phosphatase APP1 catalytic" evidence="1">
    <location>
        <begin position="133"/>
        <end position="303"/>
    </location>
</feature>
<dbReference type="PANTHER" id="PTHR28208">
    <property type="entry name" value="PHOSPHATIDATE PHOSPHATASE APP1"/>
    <property type="match status" value="1"/>
</dbReference>
<name>A0A916Y8K2_9SPHN</name>
<dbReference type="AlphaFoldDB" id="A0A916Y8K2"/>
<evidence type="ECO:0000313" key="2">
    <source>
        <dbReference type="EMBL" id="GGD34785.1"/>
    </source>
</evidence>
<dbReference type="GO" id="GO:0008195">
    <property type="term" value="F:phosphatidate phosphatase activity"/>
    <property type="evidence" value="ECO:0007669"/>
    <property type="project" value="InterPro"/>
</dbReference>
<sequence>MPFFGHPPHVFPYFGHRNANRLTITARALRAREPSWDHQSDLAKIRALWSQFASKEHPRLPVSLVIGAPDGSEWRHEGVTNDEGFVRFDIEIDGWGLPATTAWETVRFEWYNARGAQSAEGYVLAPGTDAKLGVISDIDDTIIETGITGGISNVARNWRRLLATMPSDRTKVPGAGKLYGNLAGAIADPSADRDKPGTRRIATQRPFFYVSSSPWNLFHYLVAFMESRSLPIGPIHLRDWGFNRATLGSSGHGLHKRMAATALLEAYPHMRFALIGDDTQGDLIAFSEIAMENPGRVAAIFIRMNGEPHTPEELAAKAHIEDANIPLWLGDSFDVGADFLDRIGVSPVGDTAQIVETIEEEGPAAGPSDLAQSAQDA</sequence>
<evidence type="ECO:0000259" key="1">
    <source>
        <dbReference type="Pfam" id="PF09949"/>
    </source>
</evidence>
<comment type="caution">
    <text evidence="2">The sequence shown here is derived from an EMBL/GenBank/DDBJ whole genome shotgun (WGS) entry which is preliminary data.</text>
</comment>
<keyword evidence="3" id="KW-1185">Reference proteome</keyword>
<dbReference type="PANTHER" id="PTHR28208:SF3">
    <property type="entry name" value="PHOSPHATIDATE PHOSPHATASE APP1"/>
    <property type="match status" value="1"/>
</dbReference>
<proteinExistence type="predicted"/>
<dbReference type="OrthoDB" id="9789875at2"/>
<dbReference type="InterPro" id="IPR052935">
    <property type="entry name" value="Mg2+_PAP"/>
</dbReference>